<evidence type="ECO:0000256" key="1">
    <source>
        <dbReference type="SAM" id="MobiDB-lite"/>
    </source>
</evidence>
<comment type="caution">
    <text evidence="3">The sequence shown here is derived from an EMBL/GenBank/DDBJ whole genome shotgun (WGS) entry which is preliminary data.</text>
</comment>
<keyword evidence="2" id="KW-1133">Transmembrane helix</keyword>
<feature type="transmembrane region" description="Helical" evidence="2">
    <location>
        <begin position="69"/>
        <end position="93"/>
    </location>
</feature>
<gene>
    <name evidence="3" type="ORF">Aca07nite_59110</name>
</gene>
<proteinExistence type="predicted"/>
<feature type="region of interest" description="Disordered" evidence="1">
    <location>
        <begin position="44"/>
        <end position="65"/>
    </location>
</feature>
<evidence type="ECO:0000313" key="3">
    <source>
        <dbReference type="EMBL" id="GID48636.1"/>
    </source>
</evidence>
<accession>A0ABQ3WQR3</accession>
<keyword evidence="2" id="KW-0472">Membrane</keyword>
<keyword evidence="2" id="KW-0812">Transmembrane</keyword>
<protein>
    <submittedName>
        <fullName evidence="3">Uncharacterized protein</fullName>
    </submittedName>
</protein>
<reference evidence="3" key="1">
    <citation type="submission" date="2021-01" db="EMBL/GenBank/DDBJ databases">
        <title>Whole genome shotgun sequence of Actinoplanes capillaceus NBRC 16408.</title>
        <authorList>
            <person name="Komaki H."/>
            <person name="Tamura T."/>
        </authorList>
    </citation>
    <scope>NUCLEOTIDE SEQUENCE [LARGE SCALE GENOMIC DNA]</scope>
    <source>
        <strain evidence="3">NBRC 16408</strain>
    </source>
</reference>
<name>A0ABQ3WQR3_9ACTN</name>
<sequence>MIHLVLAMFALLVAVSAVGALMGASAKLRRLGASGSTGVPVPASDAGAVELGRPGPGTGTRGRPPRGRLAVPLASGMAVLAGVVGGFVVVPLLGSAGEDSVPSPSLSPAPSASGPAYVVAYRSIGLVVDKCGGPGPVDLQWPRLVSDSKAQMQILLRCETGEPVIVSVPALNGGQPVPRSQSVIGARVASADMSPGECAAAVRTSPLPDGEWPVSQGDVYCLDVVYVPDGKDDFVHRVVLLEIHRVTAEQVSIVLTAWDVQE</sequence>
<dbReference type="EMBL" id="BOMF01000107">
    <property type="protein sequence ID" value="GID48636.1"/>
    <property type="molecule type" value="Genomic_DNA"/>
</dbReference>
<evidence type="ECO:0000256" key="2">
    <source>
        <dbReference type="SAM" id="Phobius"/>
    </source>
</evidence>
<organism evidence="3">
    <name type="scientific">Actinoplanes campanulatus</name>
    <dbReference type="NCBI Taxonomy" id="113559"/>
    <lineage>
        <taxon>Bacteria</taxon>
        <taxon>Bacillati</taxon>
        <taxon>Actinomycetota</taxon>
        <taxon>Actinomycetes</taxon>
        <taxon>Micromonosporales</taxon>
        <taxon>Micromonosporaceae</taxon>
        <taxon>Actinoplanes</taxon>
    </lineage>
</organism>